<feature type="transmembrane region" description="Helical" evidence="7">
    <location>
        <begin position="169"/>
        <end position="189"/>
    </location>
</feature>
<feature type="domain" description="ABC transmembrane type-1" evidence="8">
    <location>
        <begin position="131"/>
        <end position="363"/>
    </location>
</feature>
<dbReference type="InterPro" id="IPR035906">
    <property type="entry name" value="MetI-like_sf"/>
</dbReference>
<evidence type="ECO:0000259" key="8">
    <source>
        <dbReference type="PROSITE" id="PS50928"/>
    </source>
</evidence>
<dbReference type="SUPFAM" id="SSF161098">
    <property type="entry name" value="MetI-like"/>
    <property type="match status" value="2"/>
</dbReference>
<evidence type="ECO:0000256" key="4">
    <source>
        <dbReference type="ARBA" id="ARBA00022692"/>
    </source>
</evidence>
<dbReference type="InterPro" id="IPR051393">
    <property type="entry name" value="ABC_transporter_permease"/>
</dbReference>
<protein>
    <recommendedName>
        <fullName evidence="8">ABC transmembrane type-1 domain-containing protein</fullName>
    </recommendedName>
</protein>
<evidence type="ECO:0000256" key="5">
    <source>
        <dbReference type="ARBA" id="ARBA00022989"/>
    </source>
</evidence>
<dbReference type="AlphaFoldDB" id="A0A381UJV0"/>
<evidence type="ECO:0000256" key="6">
    <source>
        <dbReference type="ARBA" id="ARBA00023136"/>
    </source>
</evidence>
<accession>A0A381UJV0</accession>
<sequence length="374" mass="43224">MNKVIIKYSNQINGYLFILPACLIISLFGIFPVFFGMYMSFHKWKVFKGRFLGFENYQRILGDISSFWLFVLGLLIMIFSYWFWSEYKNKFKNIFLVFFISIALLIISLFIINHNWSSMLKSGDKDFLYSLIYIFYYSFFAITTEVGLGLLIAYSLYQKLKGKQIFQMILLLPYITPAVMGGAVFFLIFGKAENSILNEFIGLFGYDPQMWLFDKRKLSEILFGIKIEGFFAGPSLALVTSIFYGIWSYTGYYAIILLAGLSIIPSDLYEAAKVEGASRWQTFIKITIPLLMPIIFFLLLTGFINSFQAFNHILVMKTSSAGETMDVVTIEIFDHFWDRVKFGYAAAEGVVLFIILNVLAISQYVIFRKKLSYD</sequence>
<dbReference type="Pfam" id="PF00528">
    <property type="entry name" value="BPD_transp_1"/>
    <property type="match status" value="1"/>
</dbReference>
<evidence type="ECO:0000256" key="1">
    <source>
        <dbReference type="ARBA" id="ARBA00004651"/>
    </source>
</evidence>
<dbReference type="Gene3D" id="1.10.3720.10">
    <property type="entry name" value="MetI-like"/>
    <property type="match status" value="2"/>
</dbReference>
<evidence type="ECO:0000313" key="9">
    <source>
        <dbReference type="EMBL" id="SVA27938.1"/>
    </source>
</evidence>
<feature type="transmembrane region" description="Helical" evidence="7">
    <location>
        <begin position="342"/>
        <end position="367"/>
    </location>
</feature>
<reference evidence="9" key="1">
    <citation type="submission" date="2018-05" db="EMBL/GenBank/DDBJ databases">
        <authorList>
            <person name="Lanie J.A."/>
            <person name="Ng W.-L."/>
            <person name="Kazmierczak K.M."/>
            <person name="Andrzejewski T.M."/>
            <person name="Davidsen T.M."/>
            <person name="Wayne K.J."/>
            <person name="Tettelin H."/>
            <person name="Glass J.I."/>
            <person name="Rusch D."/>
            <person name="Podicherti R."/>
            <person name="Tsui H.-C.T."/>
            <person name="Winkler M.E."/>
        </authorList>
    </citation>
    <scope>NUCLEOTIDE SEQUENCE</scope>
</reference>
<keyword evidence="5 7" id="KW-1133">Transmembrane helix</keyword>
<keyword evidence="2" id="KW-0813">Transport</keyword>
<feature type="transmembrane region" description="Helical" evidence="7">
    <location>
        <begin position="60"/>
        <end position="82"/>
    </location>
</feature>
<feature type="transmembrane region" description="Helical" evidence="7">
    <location>
        <begin position="132"/>
        <end position="157"/>
    </location>
</feature>
<keyword evidence="6 7" id="KW-0472">Membrane</keyword>
<dbReference type="InterPro" id="IPR000515">
    <property type="entry name" value="MetI-like"/>
</dbReference>
<dbReference type="EMBL" id="UINC01006508">
    <property type="protein sequence ID" value="SVA27938.1"/>
    <property type="molecule type" value="Genomic_DNA"/>
</dbReference>
<dbReference type="GO" id="GO:0005886">
    <property type="term" value="C:plasma membrane"/>
    <property type="evidence" value="ECO:0007669"/>
    <property type="project" value="UniProtKB-SubCell"/>
</dbReference>
<dbReference type="GO" id="GO:0055085">
    <property type="term" value="P:transmembrane transport"/>
    <property type="evidence" value="ECO:0007669"/>
    <property type="project" value="InterPro"/>
</dbReference>
<evidence type="ECO:0000256" key="3">
    <source>
        <dbReference type="ARBA" id="ARBA00022475"/>
    </source>
</evidence>
<comment type="subcellular location">
    <subcellularLocation>
        <location evidence="1">Cell membrane</location>
        <topology evidence="1">Multi-pass membrane protein</topology>
    </subcellularLocation>
</comment>
<feature type="transmembrane region" description="Helical" evidence="7">
    <location>
        <begin position="94"/>
        <end position="112"/>
    </location>
</feature>
<dbReference type="PROSITE" id="PS50928">
    <property type="entry name" value="ABC_TM1"/>
    <property type="match status" value="1"/>
</dbReference>
<gene>
    <name evidence="9" type="ORF">METZ01_LOCUS80792</name>
</gene>
<dbReference type="PANTHER" id="PTHR30193">
    <property type="entry name" value="ABC TRANSPORTER PERMEASE PROTEIN"/>
    <property type="match status" value="1"/>
</dbReference>
<dbReference type="CDD" id="cd06261">
    <property type="entry name" value="TM_PBP2"/>
    <property type="match status" value="1"/>
</dbReference>
<proteinExistence type="predicted"/>
<evidence type="ECO:0000256" key="7">
    <source>
        <dbReference type="SAM" id="Phobius"/>
    </source>
</evidence>
<keyword evidence="4 7" id="KW-0812">Transmembrane</keyword>
<organism evidence="9">
    <name type="scientific">marine metagenome</name>
    <dbReference type="NCBI Taxonomy" id="408172"/>
    <lineage>
        <taxon>unclassified sequences</taxon>
        <taxon>metagenomes</taxon>
        <taxon>ecological metagenomes</taxon>
    </lineage>
</organism>
<keyword evidence="3" id="KW-1003">Cell membrane</keyword>
<feature type="transmembrane region" description="Helical" evidence="7">
    <location>
        <begin position="290"/>
        <end position="310"/>
    </location>
</feature>
<name>A0A381UJV0_9ZZZZ</name>
<dbReference type="PANTHER" id="PTHR30193:SF37">
    <property type="entry name" value="INNER MEMBRANE ABC TRANSPORTER PERMEASE PROTEIN YCJO"/>
    <property type="match status" value="1"/>
</dbReference>
<evidence type="ECO:0000256" key="2">
    <source>
        <dbReference type="ARBA" id="ARBA00022448"/>
    </source>
</evidence>
<feature type="transmembrane region" description="Helical" evidence="7">
    <location>
        <begin position="12"/>
        <end position="40"/>
    </location>
</feature>